<keyword evidence="2" id="KW-0184">Conjugation</keyword>
<evidence type="ECO:0000256" key="3">
    <source>
        <dbReference type="SAM" id="MobiDB-lite"/>
    </source>
</evidence>
<dbReference type="Pfam" id="PF03389">
    <property type="entry name" value="MobA_MobL"/>
    <property type="match status" value="1"/>
</dbReference>
<feature type="compositionally biased region" description="Low complexity" evidence="3">
    <location>
        <begin position="578"/>
        <end position="587"/>
    </location>
</feature>
<evidence type="ECO:0000313" key="6">
    <source>
        <dbReference type="Proteomes" id="UP001500523"/>
    </source>
</evidence>
<dbReference type="InterPro" id="IPR005053">
    <property type="entry name" value="MobA_MobL"/>
</dbReference>
<name>A0ABP7D339_9SPHN</name>
<protein>
    <recommendedName>
        <fullName evidence="4">MobA/MobL protein domain-containing protein</fullName>
    </recommendedName>
</protein>
<evidence type="ECO:0000256" key="1">
    <source>
        <dbReference type="ARBA" id="ARBA00010873"/>
    </source>
</evidence>
<reference evidence="6" key="1">
    <citation type="journal article" date="2019" name="Int. J. Syst. Evol. Microbiol.">
        <title>The Global Catalogue of Microorganisms (GCM) 10K type strain sequencing project: providing services to taxonomists for standard genome sequencing and annotation.</title>
        <authorList>
            <consortium name="The Broad Institute Genomics Platform"/>
            <consortium name="The Broad Institute Genome Sequencing Center for Infectious Disease"/>
            <person name="Wu L."/>
            <person name="Ma J."/>
        </authorList>
    </citation>
    <scope>NUCLEOTIDE SEQUENCE [LARGE SCALE GENOMIC DNA]</scope>
    <source>
        <strain evidence="6">JCM 17498</strain>
    </source>
</reference>
<evidence type="ECO:0000259" key="4">
    <source>
        <dbReference type="Pfam" id="PF03389"/>
    </source>
</evidence>
<dbReference type="Proteomes" id="UP001500523">
    <property type="component" value="Unassembled WGS sequence"/>
</dbReference>
<comment type="caution">
    <text evidence="5">The sequence shown here is derived from an EMBL/GenBank/DDBJ whole genome shotgun (WGS) entry which is preliminary data.</text>
</comment>
<feature type="region of interest" description="Disordered" evidence="3">
    <location>
        <begin position="578"/>
        <end position="619"/>
    </location>
</feature>
<dbReference type="Gene3D" id="3.30.930.30">
    <property type="match status" value="1"/>
</dbReference>
<proteinExistence type="inferred from homology"/>
<evidence type="ECO:0000313" key="5">
    <source>
        <dbReference type="EMBL" id="GAA3698699.1"/>
    </source>
</evidence>
<feature type="region of interest" description="Disordered" evidence="3">
    <location>
        <begin position="1"/>
        <end position="42"/>
    </location>
</feature>
<feature type="domain" description="MobA/MobL protein" evidence="4">
    <location>
        <begin position="147"/>
        <end position="233"/>
    </location>
</feature>
<dbReference type="EMBL" id="BAABBF010000001">
    <property type="protein sequence ID" value="GAA3698699.1"/>
    <property type="molecule type" value="Genomic_DNA"/>
</dbReference>
<sequence length="697" mass="75770">MAAARSARNRASRAAHMAAAEERASARRYKRARAREDRERERAMNRRIRVTVQNSERPRTRGRTPRALFYRLGTQAIGGRLQTGGGALTGTRSIHFAVTARGFASRSGRAWRDGEGERAAQYITREDALEGGEAGWWSNVATDRNGLVAFFRASEALEKHDRANANVYMSEIIALPASLTARQRRRVVRRYCRYFDQRGIAYAVGMHKPDPAGDGRNFHCHIIYSLRPATRLAAYDWSFAVSKLADVNTPDGIILRRKLAVDAINVTLKAAGSAQRYTHLSNRARGLGPPAPKLGQRQTWVLRRLIDAQARSDDLNRLRGRIAVLQRGLTSIATADGVCATAIDRLGAARGFLAKQMAAHDARMAGCRIVAIARLGGADVHDRVRTPAVAIDVAKPVVADALRSAQAQSQLPLLIDQRLAAAQARSAARERRRKTLTEIAARVAAPLPDLAPASYTALERVIARWRHIAADRQHQDTAVATIKARAISRLYETKVAISPSTNARLERAAGRMVERHRLGTMRTRLTEAMASLPDLRRVADVVRDRLMTATEQYQAALVSAEPVVPVSLSIAPPAVAAAPPGASTGSGNAINPVLSEVPEPAGDPFERRALLDPNPDAETRKRLAEMDTARADLEREAAQESGTARVAMREPSRTASSAKIAGAQADRKPRRVPPRLSKGLDDVTGPPPGGGRAGPGR</sequence>
<evidence type="ECO:0000256" key="2">
    <source>
        <dbReference type="ARBA" id="ARBA00022971"/>
    </source>
</evidence>
<organism evidence="5 6">
    <name type="scientific">Sphingomonas cynarae</name>
    <dbReference type="NCBI Taxonomy" id="930197"/>
    <lineage>
        <taxon>Bacteria</taxon>
        <taxon>Pseudomonadati</taxon>
        <taxon>Pseudomonadota</taxon>
        <taxon>Alphaproteobacteria</taxon>
        <taxon>Sphingomonadales</taxon>
        <taxon>Sphingomonadaceae</taxon>
        <taxon>Sphingomonas</taxon>
    </lineage>
</organism>
<feature type="region of interest" description="Disordered" evidence="3">
    <location>
        <begin position="634"/>
        <end position="697"/>
    </location>
</feature>
<gene>
    <name evidence="5" type="ORF">GCM10022268_06310</name>
</gene>
<comment type="similarity">
    <text evidence="1">Belongs to the MobA/MobL family.</text>
</comment>
<keyword evidence="6" id="KW-1185">Reference proteome</keyword>
<accession>A0ABP7D339</accession>